<dbReference type="InterPro" id="IPR002869">
    <property type="entry name" value="Pyrv_flavodox_OxRed_cen"/>
</dbReference>
<gene>
    <name evidence="3" type="ORF">OBE_00040</name>
</gene>
<evidence type="ECO:0000256" key="1">
    <source>
        <dbReference type="ARBA" id="ARBA00023002"/>
    </source>
</evidence>
<dbReference type="Pfam" id="PF01558">
    <property type="entry name" value="POR"/>
    <property type="match status" value="1"/>
</dbReference>
<dbReference type="SUPFAM" id="SSF53323">
    <property type="entry name" value="Pyruvate-ferredoxin oxidoreductase, PFOR, domain III"/>
    <property type="match status" value="1"/>
</dbReference>
<sequence length="155" mass="17082">MRSWTEHLNAAEAKKYIADNNIQLYTINAIDKAIEIGMGKRTNTILQSAFFKLADVMPIDDAVNFMKQAAQKSYGKKGQDVVEMNWKAIDAGVDAIHKVDVPASWSNPEAESGYRVAPAGTDTRSGLLAFDVRDGLRLYGQTGLSESDQTRQNTL</sequence>
<dbReference type="PANTHER" id="PTHR32154">
    <property type="entry name" value="PYRUVATE-FLAVODOXIN OXIDOREDUCTASE-RELATED"/>
    <property type="match status" value="1"/>
</dbReference>
<accession>K1V2K2</accession>
<dbReference type="GO" id="GO:0016903">
    <property type="term" value="F:oxidoreductase activity, acting on the aldehyde or oxo group of donors"/>
    <property type="evidence" value="ECO:0007669"/>
    <property type="project" value="InterPro"/>
</dbReference>
<proteinExistence type="predicted"/>
<dbReference type="EMBL" id="AJWZ01000030">
    <property type="protein sequence ID" value="EKC78091.1"/>
    <property type="molecule type" value="Genomic_DNA"/>
</dbReference>
<name>K1V2K2_9ZZZZ</name>
<organism evidence="3">
    <name type="scientific">human gut metagenome</name>
    <dbReference type="NCBI Taxonomy" id="408170"/>
    <lineage>
        <taxon>unclassified sequences</taxon>
        <taxon>metagenomes</taxon>
        <taxon>organismal metagenomes</taxon>
    </lineage>
</organism>
<keyword evidence="1" id="KW-0560">Oxidoreductase</keyword>
<feature type="domain" description="Pyruvate/ketoisovalerate oxidoreductase catalytic" evidence="2">
    <location>
        <begin position="13"/>
        <end position="93"/>
    </location>
</feature>
<dbReference type="GO" id="GO:0006979">
    <property type="term" value="P:response to oxidative stress"/>
    <property type="evidence" value="ECO:0007669"/>
    <property type="project" value="TreeGrafter"/>
</dbReference>
<dbReference type="InterPro" id="IPR050722">
    <property type="entry name" value="Pyruvate:ferred/Flavod_OxRd"/>
</dbReference>
<comment type="caution">
    <text evidence="3">The sequence shown here is derived from an EMBL/GenBank/DDBJ whole genome shotgun (WGS) entry which is preliminary data.</text>
</comment>
<dbReference type="InterPro" id="IPR019752">
    <property type="entry name" value="Pyrv/ketoisovalerate_OxRed_cat"/>
</dbReference>
<dbReference type="PANTHER" id="PTHR32154:SF0">
    <property type="entry name" value="PYRUVATE-FLAVODOXIN OXIDOREDUCTASE-RELATED"/>
    <property type="match status" value="1"/>
</dbReference>
<keyword evidence="3" id="KW-0670">Pyruvate</keyword>
<evidence type="ECO:0000259" key="2">
    <source>
        <dbReference type="Pfam" id="PF01558"/>
    </source>
</evidence>
<dbReference type="AlphaFoldDB" id="K1V2K2"/>
<protein>
    <submittedName>
        <fullName evidence="3">Pyruvate ferredoxin/flavodoxin oxidoreductase</fullName>
    </submittedName>
</protein>
<dbReference type="Gene3D" id="3.40.920.10">
    <property type="entry name" value="Pyruvate-ferredoxin oxidoreductase, PFOR, domain III"/>
    <property type="match status" value="1"/>
</dbReference>
<evidence type="ECO:0000313" key="3">
    <source>
        <dbReference type="EMBL" id="EKC78091.1"/>
    </source>
</evidence>
<reference evidence="3" key="1">
    <citation type="journal article" date="2013" name="Environ. Microbiol.">
        <title>Microbiota from the distal guts of lean and obese adolescents exhibit partial functional redundancy besides clear differences in community structure.</title>
        <authorList>
            <person name="Ferrer M."/>
            <person name="Ruiz A."/>
            <person name="Lanza F."/>
            <person name="Haange S.B."/>
            <person name="Oberbach A."/>
            <person name="Till H."/>
            <person name="Bargiela R."/>
            <person name="Campoy C."/>
            <person name="Segura M.T."/>
            <person name="Richter M."/>
            <person name="von Bergen M."/>
            <person name="Seifert J."/>
            <person name="Suarez A."/>
        </authorList>
    </citation>
    <scope>NUCLEOTIDE SEQUENCE</scope>
</reference>